<reference evidence="4" key="2">
    <citation type="journal article" date="2023" name="Int. J. Syst. Evol. Microbiol.">
        <title>Streptomyces marispadix sp. nov., isolated from marine beach sediment of the Northern Coast of Portugal.</title>
        <authorList>
            <person name="dos Santos J.D.N."/>
            <person name="Vitorino I.R."/>
            <person name="Kallscheuer N."/>
            <person name="Srivastava A."/>
            <person name="Krautwurst S."/>
            <person name="Marz M."/>
            <person name="Jogler C."/>
            <person name="Lobo Da Cunha A."/>
            <person name="Catita J."/>
            <person name="Goncalves H."/>
            <person name="Gonzalez I."/>
            <person name="Reyes F."/>
            <person name="Lage O.M."/>
        </authorList>
    </citation>
    <scope>NUCLEOTIDE SEQUENCE</scope>
    <source>
        <strain evidence="4">M600PL45_2</strain>
    </source>
</reference>
<feature type="compositionally biased region" description="Gly residues" evidence="2">
    <location>
        <begin position="1"/>
        <end position="21"/>
    </location>
</feature>
<dbReference type="InterPro" id="IPR036188">
    <property type="entry name" value="FAD/NAD-bd_sf"/>
</dbReference>
<dbReference type="Pfam" id="PF01494">
    <property type="entry name" value="FAD_binding_3"/>
    <property type="match status" value="1"/>
</dbReference>
<feature type="compositionally biased region" description="Low complexity" evidence="2">
    <location>
        <begin position="411"/>
        <end position="426"/>
    </location>
</feature>
<evidence type="ECO:0000313" key="4">
    <source>
        <dbReference type="EMBL" id="MCH6160764.1"/>
    </source>
</evidence>
<evidence type="ECO:0000256" key="2">
    <source>
        <dbReference type="SAM" id="MobiDB-lite"/>
    </source>
</evidence>
<feature type="compositionally biased region" description="Basic and acidic residues" evidence="2">
    <location>
        <begin position="40"/>
        <end position="51"/>
    </location>
</feature>
<feature type="region of interest" description="Disordered" evidence="2">
    <location>
        <begin position="1"/>
        <end position="51"/>
    </location>
</feature>
<dbReference type="PANTHER" id="PTHR43476:SF5">
    <property type="entry name" value="FAD-DEPENDENT MONOOXYGENASE"/>
    <property type="match status" value="1"/>
</dbReference>
<dbReference type="Proteomes" id="UP001166784">
    <property type="component" value="Unassembled WGS sequence"/>
</dbReference>
<gene>
    <name evidence="4" type="ORF">MMA15_10220</name>
</gene>
<keyword evidence="4" id="KW-0503">Monooxygenase</keyword>
<dbReference type="EMBL" id="JAKWJU010000002">
    <property type="protein sequence ID" value="MCH6160764.1"/>
    <property type="molecule type" value="Genomic_DNA"/>
</dbReference>
<feature type="region of interest" description="Disordered" evidence="2">
    <location>
        <begin position="394"/>
        <end position="428"/>
    </location>
</feature>
<sequence length="528" mass="55798">MNQGQGTNGGQGVNGGQGMNGGHATNDGRGVQGSNGGRDNGQDNERDAGHRGDYDVVVCGAGVGGLASARALNAIGLRVLVVDKQRSPRPVAKGEVLQPGALRALRRWGTDRLLTRNGALRLGRLVVRDPEGGPVMTLDYGRLPPADSSLLAHDHLAVLEALTAGLGPDVEIRRGVRVVEALRDDTGRVVGVRLDDGRGRAHTDGDDGDDAHRADGRTRSGTWDVHAPLVVAADGIGSRLRRAADIGGTRRDYPHRLVSFELADPPMRPEDFSAYLTDRGLRLVYPLPGGRIRLYVQARPGELRGLDRAGFARWGADAVREVPALEPLADAVSTAADTRQLFPVGRFLAERLTAPGLALVGESAFAVHPMAAQGMNAAITSAAALAEQLAARLAPPVRPSAKPSAQKRTTETAPAAGTATGTATAEQTERLTRAAVDEALHGYESERLPVLAQAASTSDKAARMVTELAWPGRVLGRRAVRCTGANPRLLHTVTYNMAGLGPRPLTLLDRLQQLGLLPDPRAHRVPQE</sequence>
<evidence type="ECO:0000259" key="3">
    <source>
        <dbReference type="Pfam" id="PF01494"/>
    </source>
</evidence>
<feature type="compositionally biased region" description="Basic and acidic residues" evidence="2">
    <location>
        <begin position="196"/>
        <end position="218"/>
    </location>
</feature>
<comment type="caution">
    <text evidence="4">The sequence shown here is derived from an EMBL/GenBank/DDBJ whole genome shotgun (WGS) entry which is preliminary data.</text>
</comment>
<dbReference type="PRINTS" id="PR00420">
    <property type="entry name" value="RNGMNOXGNASE"/>
</dbReference>
<accession>A0ABS9SWV9</accession>
<dbReference type="GO" id="GO:0004497">
    <property type="term" value="F:monooxygenase activity"/>
    <property type="evidence" value="ECO:0007669"/>
    <property type="project" value="UniProtKB-KW"/>
</dbReference>
<proteinExistence type="predicted"/>
<evidence type="ECO:0000313" key="5">
    <source>
        <dbReference type="Proteomes" id="UP001166784"/>
    </source>
</evidence>
<dbReference type="Gene3D" id="3.50.50.60">
    <property type="entry name" value="FAD/NAD(P)-binding domain"/>
    <property type="match status" value="2"/>
</dbReference>
<feature type="region of interest" description="Disordered" evidence="2">
    <location>
        <begin position="196"/>
        <end position="219"/>
    </location>
</feature>
<feature type="compositionally biased region" description="Gly residues" evidence="2">
    <location>
        <begin position="30"/>
        <end position="39"/>
    </location>
</feature>
<protein>
    <submittedName>
        <fullName evidence="4">FAD-dependent monooxygenase</fullName>
    </submittedName>
</protein>
<dbReference type="InterPro" id="IPR050631">
    <property type="entry name" value="PheA/TfdB_FAD_monoxygenase"/>
</dbReference>
<reference evidence="4" key="1">
    <citation type="submission" date="2022-03" db="EMBL/GenBank/DDBJ databases">
        <authorList>
            <person name="Santos J.D.N."/>
            <person name="Kallscheuer N."/>
            <person name="Jogler C."/>
            <person name="Lage O.M."/>
        </authorList>
    </citation>
    <scope>NUCLEOTIDE SEQUENCE</scope>
    <source>
        <strain evidence="4">M600PL45_2</strain>
    </source>
</reference>
<evidence type="ECO:0000256" key="1">
    <source>
        <dbReference type="ARBA" id="ARBA00023002"/>
    </source>
</evidence>
<dbReference type="SUPFAM" id="SSF51905">
    <property type="entry name" value="FAD/NAD(P)-binding domain"/>
    <property type="match status" value="1"/>
</dbReference>
<keyword evidence="1" id="KW-0560">Oxidoreductase</keyword>
<dbReference type="PANTHER" id="PTHR43476">
    <property type="entry name" value="3-(3-HYDROXY-PHENYL)PROPIONATE/3-HYDROXYCINNAMIC ACID HYDROXYLASE"/>
    <property type="match status" value="1"/>
</dbReference>
<feature type="domain" description="FAD-binding" evidence="3">
    <location>
        <begin position="53"/>
        <end position="393"/>
    </location>
</feature>
<name>A0ABS9SWV9_9ACTN</name>
<keyword evidence="5" id="KW-1185">Reference proteome</keyword>
<dbReference type="InterPro" id="IPR002938">
    <property type="entry name" value="FAD-bd"/>
</dbReference>
<organism evidence="4 5">
    <name type="scientific">Streptomyces marispadix</name>
    <dbReference type="NCBI Taxonomy" id="2922868"/>
    <lineage>
        <taxon>Bacteria</taxon>
        <taxon>Bacillati</taxon>
        <taxon>Actinomycetota</taxon>
        <taxon>Actinomycetes</taxon>
        <taxon>Kitasatosporales</taxon>
        <taxon>Streptomycetaceae</taxon>
        <taxon>Streptomyces</taxon>
    </lineage>
</organism>
<dbReference type="RefSeq" id="WP_241058793.1">
    <property type="nucleotide sequence ID" value="NZ_JAKWJU010000002.1"/>
</dbReference>